<evidence type="ECO:0000313" key="1">
    <source>
        <dbReference type="EMBL" id="MCL9816495.1"/>
    </source>
</evidence>
<name>A0AAE3FWK7_9EURY</name>
<comment type="caution">
    <text evidence="1">The sequence shown here is derived from an EMBL/GenBank/DDBJ whole genome shotgun (WGS) entry which is preliminary data.</text>
</comment>
<organism evidence="1 2">
    <name type="scientific">Natronocalculus amylovorans</name>
    <dbReference type="NCBI Taxonomy" id="2917812"/>
    <lineage>
        <taxon>Archaea</taxon>
        <taxon>Methanobacteriati</taxon>
        <taxon>Methanobacteriota</taxon>
        <taxon>Stenosarchaea group</taxon>
        <taxon>Halobacteria</taxon>
        <taxon>Halobacteriales</taxon>
        <taxon>Haloferacaceae</taxon>
        <taxon>Natronocalculus</taxon>
    </lineage>
</organism>
<proteinExistence type="predicted"/>
<reference evidence="1" key="2">
    <citation type="submission" date="2022-02" db="EMBL/GenBank/DDBJ databases">
        <authorList>
            <person name="Elcheninov A.G."/>
            <person name="Sorokin D.Y."/>
            <person name="Kublanov I.V."/>
        </authorList>
    </citation>
    <scope>NUCLEOTIDE SEQUENCE</scope>
    <source>
        <strain evidence="1">AArc-St2</strain>
    </source>
</reference>
<accession>A0AAE3FWK7</accession>
<protein>
    <submittedName>
        <fullName evidence="1">Uncharacterized protein</fullName>
    </submittedName>
</protein>
<reference evidence="1" key="1">
    <citation type="journal article" date="2022" name="Syst. Appl. Microbiol.">
        <title>Natronocalculus amylovorans gen. nov., sp. nov., and Natranaeroarchaeum aerophilus sp. nov., dominant culturable amylolytic natronoarchaea from hypersaline soda lakes in southwestern Siberia.</title>
        <authorList>
            <person name="Sorokin D.Y."/>
            <person name="Elcheninov A.G."/>
            <person name="Khizhniak T.V."/>
            <person name="Koenen M."/>
            <person name="Bale N.J."/>
            <person name="Damste J.S.S."/>
            <person name="Kublanov I.V."/>
        </authorList>
    </citation>
    <scope>NUCLEOTIDE SEQUENCE</scope>
    <source>
        <strain evidence="1">AArc-St2</strain>
    </source>
</reference>
<dbReference type="EMBL" id="JAKRVX010000002">
    <property type="protein sequence ID" value="MCL9816495.1"/>
    <property type="molecule type" value="Genomic_DNA"/>
</dbReference>
<dbReference type="Pfam" id="PF25926">
    <property type="entry name" value="DUF7971"/>
    <property type="match status" value="1"/>
</dbReference>
<gene>
    <name evidence="1" type="ORF">AArcSt2_06000</name>
</gene>
<dbReference type="AlphaFoldDB" id="A0AAE3FWK7"/>
<keyword evidence="2" id="KW-1185">Reference proteome</keyword>
<sequence>METTPISLGVPRQILESLPDDEGAAALDMQRAVEGMESRLNRAIENANDDAEAVRIAVDAIEYMENQIETYDEFVPELRAWGQSPIYAIAWRNLHADLVMQLHEIEWLSESIDTERNYRLVEDGIRFGKRD</sequence>
<dbReference type="Proteomes" id="UP001203207">
    <property type="component" value="Unassembled WGS sequence"/>
</dbReference>
<evidence type="ECO:0000313" key="2">
    <source>
        <dbReference type="Proteomes" id="UP001203207"/>
    </source>
</evidence>
<dbReference type="InterPro" id="IPR058277">
    <property type="entry name" value="DUF7971"/>
</dbReference>
<dbReference type="RefSeq" id="WP_250583429.1">
    <property type="nucleotide sequence ID" value="NZ_JAKRVX010000002.1"/>
</dbReference>